<keyword evidence="11" id="KW-1185">Reference proteome</keyword>
<dbReference type="CDD" id="cd12148">
    <property type="entry name" value="fungal_TF_MHR"/>
    <property type="match status" value="1"/>
</dbReference>
<dbReference type="PANTHER" id="PTHR47782">
    <property type="entry name" value="ZN(II)2CYS6 TRANSCRIPTION FACTOR (EUROFUNG)-RELATED"/>
    <property type="match status" value="1"/>
</dbReference>
<dbReference type="RefSeq" id="XP_007828931.1">
    <property type="nucleotide sequence ID" value="XM_007830740.1"/>
</dbReference>
<evidence type="ECO:0000256" key="5">
    <source>
        <dbReference type="ARBA" id="ARBA00023125"/>
    </source>
</evidence>
<dbReference type="InterPro" id="IPR036864">
    <property type="entry name" value="Zn2-C6_fun-type_DNA-bd_sf"/>
</dbReference>
<dbReference type="Pfam" id="PF04082">
    <property type="entry name" value="Fungal_trans"/>
    <property type="match status" value="1"/>
</dbReference>
<evidence type="ECO:0000256" key="8">
    <source>
        <dbReference type="SAM" id="MobiDB-lite"/>
    </source>
</evidence>
<feature type="region of interest" description="Disordered" evidence="8">
    <location>
        <begin position="51"/>
        <end position="104"/>
    </location>
</feature>
<keyword evidence="2" id="KW-0479">Metal-binding</keyword>
<dbReference type="GO" id="GO:0045944">
    <property type="term" value="P:positive regulation of transcription by RNA polymerase II"/>
    <property type="evidence" value="ECO:0007669"/>
    <property type="project" value="TreeGrafter"/>
</dbReference>
<proteinExistence type="predicted"/>
<name>W3XDN7_PESFW</name>
<evidence type="ECO:0000256" key="4">
    <source>
        <dbReference type="ARBA" id="ARBA00023015"/>
    </source>
</evidence>
<dbReference type="Gene3D" id="4.10.240.10">
    <property type="entry name" value="Zn(2)-C6 fungal-type DNA-binding domain"/>
    <property type="match status" value="1"/>
</dbReference>
<evidence type="ECO:0000256" key="2">
    <source>
        <dbReference type="ARBA" id="ARBA00022723"/>
    </source>
</evidence>
<evidence type="ECO:0000256" key="6">
    <source>
        <dbReference type="ARBA" id="ARBA00023163"/>
    </source>
</evidence>
<keyword evidence="7" id="KW-0539">Nucleus</keyword>
<comment type="subcellular location">
    <subcellularLocation>
        <location evidence="1">Nucleus</location>
    </subcellularLocation>
</comment>
<dbReference type="GO" id="GO:0008270">
    <property type="term" value="F:zinc ion binding"/>
    <property type="evidence" value="ECO:0007669"/>
    <property type="project" value="InterPro"/>
</dbReference>
<dbReference type="GeneID" id="19267172"/>
<evidence type="ECO:0000256" key="7">
    <source>
        <dbReference type="ARBA" id="ARBA00023242"/>
    </source>
</evidence>
<keyword evidence="6" id="KW-0804">Transcription</keyword>
<feature type="compositionally biased region" description="Basic and acidic residues" evidence="8">
    <location>
        <begin position="51"/>
        <end position="60"/>
    </location>
</feature>
<evidence type="ECO:0000313" key="10">
    <source>
        <dbReference type="EMBL" id="ETS84134.1"/>
    </source>
</evidence>
<dbReference type="HOGENOM" id="CLU_012331_4_2_1"/>
<keyword evidence="4" id="KW-0805">Transcription regulation</keyword>
<dbReference type="EMBL" id="KI912110">
    <property type="protein sequence ID" value="ETS84134.1"/>
    <property type="molecule type" value="Genomic_DNA"/>
</dbReference>
<protein>
    <recommendedName>
        <fullName evidence="9">Xylanolytic transcriptional activator regulatory domain-containing protein</fullName>
    </recommendedName>
</protein>
<accession>W3XDN7</accession>
<dbReference type="OrthoDB" id="25921at2759"/>
<evidence type="ECO:0000256" key="1">
    <source>
        <dbReference type="ARBA" id="ARBA00004123"/>
    </source>
</evidence>
<evidence type="ECO:0000256" key="3">
    <source>
        <dbReference type="ARBA" id="ARBA00022833"/>
    </source>
</evidence>
<dbReference type="InterPro" id="IPR007219">
    <property type="entry name" value="XnlR_reg_dom"/>
</dbReference>
<gene>
    <name evidence="10" type="ORF">PFICI_02159</name>
</gene>
<reference evidence="11" key="1">
    <citation type="journal article" date="2015" name="BMC Genomics">
        <title>Genomic and transcriptomic analysis of the endophytic fungus Pestalotiopsis fici reveals its lifestyle and high potential for synthesis of natural products.</title>
        <authorList>
            <person name="Wang X."/>
            <person name="Zhang X."/>
            <person name="Liu L."/>
            <person name="Xiang M."/>
            <person name="Wang W."/>
            <person name="Sun X."/>
            <person name="Che Y."/>
            <person name="Guo L."/>
            <person name="Liu G."/>
            <person name="Guo L."/>
            <person name="Wang C."/>
            <person name="Yin W.B."/>
            <person name="Stadler M."/>
            <person name="Zhang X."/>
            <person name="Liu X."/>
        </authorList>
    </citation>
    <scope>NUCLEOTIDE SEQUENCE [LARGE SCALE GENOMIC DNA]</scope>
    <source>
        <strain evidence="11">W106-1 / CGMCC3.15140</strain>
    </source>
</reference>
<keyword evidence="3" id="KW-0862">Zinc</keyword>
<dbReference type="AlphaFoldDB" id="W3XDN7"/>
<dbReference type="eggNOG" id="ENOG502QS9Q">
    <property type="taxonomic scope" value="Eukaryota"/>
</dbReference>
<dbReference type="KEGG" id="pfy:PFICI_02159"/>
<dbReference type="InParanoid" id="W3XDN7"/>
<dbReference type="PANTHER" id="PTHR47782:SF12">
    <property type="entry name" value="ZN(II)2CYS6 TRANSCRIPTION FACTOR (EUROFUNG)"/>
    <property type="match status" value="1"/>
</dbReference>
<keyword evidence="5" id="KW-0238">DNA-binding</keyword>
<evidence type="ECO:0000259" key="9">
    <source>
        <dbReference type="Pfam" id="PF04082"/>
    </source>
</evidence>
<feature type="domain" description="Xylanolytic transcriptional activator regulatory" evidence="9">
    <location>
        <begin position="219"/>
        <end position="307"/>
    </location>
</feature>
<dbReference type="InterPro" id="IPR052202">
    <property type="entry name" value="Yeast_MetPath_Reg"/>
</dbReference>
<dbReference type="OMA" id="WSQIRYA"/>
<sequence>MDYSRPCANCQDFGATCEYLPPKSMIHREQQKSVQAVQAVEDRVAELESILRREGFGPHGEKRKQRADDDGCYTQSPSAFEAPPGKRWRPSPAPTDARSDVSSPLPKRMAVTTVVEILRDLSIEASGGYIGASSQITMGRMISSIVQAREYNVNGSTERGWEHLSPKSANTASASTTAGLELSQVPHEIAEKLLYGYVRHISTRWPVIQTPFVRLLHTERHTLSDAFFTSVLHLIYAIGGRFLETTGETGDFFPEQHYDQALKSLDDILRLHDIRSVQFLLLLSIFSLRSPRGPGAWTYTGLAMRTCILPLDIDESCEDMEVLEKAAAAATVETPDSPTPKSTSMTGFIYICKLRKLESNIQQSIYRVDQSAPATEAEVERFIQQLEDWKASMPIDAASTNPEAMIVDGYDNYMVYYYKCLRFLLHPVILSAELSDKKYLIKCAEACGGVCRTYKKLHQSVPVGFSVMALHSIFLAGLTLIYCAWAAPKEVFSISTSNDMNACSIVLYMQVITERWPGARKYRDVYESIKQMVLDSIEEGQYEPRRAITNLRPGLHAALRAIDHHDDGQGEYSASSMVTDMAGGSLPPDPEAPQISASNCSVNIPGTQSHFNMMLPLELHEPDGFTDTLFATPTSDWMMA</sequence>
<dbReference type="GO" id="GO:0043565">
    <property type="term" value="F:sequence-specific DNA binding"/>
    <property type="evidence" value="ECO:0007669"/>
    <property type="project" value="TreeGrafter"/>
</dbReference>
<dbReference type="GO" id="GO:0000981">
    <property type="term" value="F:DNA-binding transcription factor activity, RNA polymerase II-specific"/>
    <property type="evidence" value="ECO:0007669"/>
    <property type="project" value="InterPro"/>
</dbReference>
<evidence type="ECO:0000313" key="11">
    <source>
        <dbReference type="Proteomes" id="UP000030651"/>
    </source>
</evidence>
<organism evidence="10 11">
    <name type="scientific">Pestalotiopsis fici (strain W106-1 / CGMCC3.15140)</name>
    <dbReference type="NCBI Taxonomy" id="1229662"/>
    <lineage>
        <taxon>Eukaryota</taxon>
        <taxon>Fungi</taxon>
        <taxon>Dikarya</taxon>
        <taxon>Ascomycota</taxon>
        <taxon>Pezizomycotina</taxon>
        <taxon>Sordariomycetes</taxon>
        <taxon>Xylariomycetidae</taxon>
        <taxon>Amphisphaeriales</taxon>
        <taxon>Sporocadaceae</taxon>
        <taxon>Pestalotiopsis</taxon>
    </lineage>
</organism>
<dbReference type="Proteomes" id="UP000030651">
    <property type="component" value="Unassembled WGS sequence"/>
</dbReference>
<dbReference type="GO" id="GO:0005634">
    <property type="term" value="C:nucleus"/>
    <property type="evidence" value="ECO:0007669"/>
    <property type="project" value="UniProtKB-SubCell"/>
</dbReference>
<dbReference type="GO" id="GO:0006351">
    <property type="term" value="P:DNA-templated transcription"/>
    <property type="evidence" value="ECO:0007669"/>
    <property type="project" value="InterPro"/>
</dbReference>